<dbReference type="SMART" id="SM00506">
    <property type="entry name" value="A1pp"/>
    <property type="match status" value="1"/>
</dbReference>
<dbReference type="OrthoDB" id="9794834at2"/>
<dbReference type="Gene3D" id="3.40.220.10">
    <property type="entry name" value="Leucine Aminopeptidase, subunit E, domain 1"/>
    <property type="match status" value="1"/>
</dbReference>
<sequence>MKQVEGDLIALARDGQFNVIVHGCNCFHNMGGGIARIIAQTFPEALTADRATPKGDPAKLGTISQVTVACGAHRLTVVNAYTQFDYQGPGPLVDYDALSRAFRAVAQAHSGARIAYPMIGAGLAGGDWARIAPLIDTALDGLDHTLVTLP</sequence>
<gene>
    <name evidence="3" type="ORF">FDP25_14545</name>
</gene>
<keyword evidence="4" id="KW-1185">Reference proteome</keyword>
<comment type="catalytic activity">
    <reaction evidence="1">
        <text>an N-(ADP-alpha-D-ribosyl)-thymidine in DNA + H2O = a thymidine in DNA + ADP-D-ribose</text>
        <dbReference type="Rhea" id="RHEA:71655"/>
        <dbReference type="Rhea" id="RHEA-COMP:13556"/>
        <dbReference type="Rhea" id="RHEA-COMP:18051"/>
        <dbReference type="ChEBI" id="CHEBI:15377"/>
        <dbReference type="ChEBI" id="CHEBI:57967"/>
        <dbReference type="ChEBI" id="CHEBI:137386"/>
        <dbReference type="ChEBI" id="CHEBI:191199"/>
    </reaction>
    <physiologicalReaction direction="left-to-right" evidence="1">
        <dbReference type="Rhea" id="RHEA:71656"/>
    </physiologicalReaction>
</comment>
<dbReference type="RefSeq" id="WP_154153898.1">
    <property type="nucleotide sequence ID" value="NZ_SZWE01000002.1"/>
</dbReference>
<evidence type="ECO:0000313" key="4">
    <source>
        <dbReference type="Proteomes" id="UP000564704"/>
    </source>
</evidence>
<dbReference type="InterPro" id="IPR002589">
    <property type="entry name" value="Macro_dom"/>
</dbReference>
<evidence type="ECO:0000256" key="1">
    <source>
        <dbReference type="ARBA" id="ARBA00035885"/>
    </source>
</evidence>
<dbReference type="PANTHER" id="PTHR12521">
    <property type="entry name" value="PROTEIN C6ORF130"/>
    <property type="match status" value="1"/>
</dbReference>
<feature type="domain" description="Macro" evidence="2">
    <location>
        <begin position="1"/>
        <end position="150"/>
    </location>
</feature>
<dbReference type="EMBL" id="SZWE01000002">
    <property type="protein sequence ID" value="MRU16657.1"/>
    <property type="molecule type" value="Genomic_DNA"/>
</dbReference>
<dbReference type="SUPFAM" id="SSF52949">
    <property type="entry name" value="Macro domain-like"/>
    <property type="match status" value="1"/>
</dbReference>
<dbReference type="PANTHER" id="PTHR12521:SF0">
    <property type="entry name" value="ADP-RIBOSE GLYCOHYDROLASE OARD1"/>
    <property type="match status" value="1"/>
</dbReference>
<dbReference type="InterPro" id="IPR050892">
    <property type="entry name" value="ADP-ribose_metab_enzymes"/>
</dbReference>
<name>A0A844CP92_9RHOB</name>
<proteinExistence type="predicted"/>
<reference evidence="3 4" key="1">
    <citation type="submission" date="2019-05" db="EMBL/GenBank/DDBJ databases">
        <title>Roseovarius bejariae sp. nov., a moderately halophylic bacterium isolated from a saline soil in Rambla Salada (Murcia).</title>
        <authorList>
            <person name="Castro D.J."/>
            <person name="Gomez-Altuve A."/>
            <person name="Reina J.C."/>
            <person name="Rodriguez M."/>
            <person name="Sampedro I."/>
            <person name="Llamas I."/>
            <person name="Martinez-Checa F."/>
        </authorList>
    </citation>
    <scope>NUCLEOTIDE SEQUENCE [LARGE SCALE GENOMIC DNA]</scope>
    <source>
        <strain evidence="3 4">A21</strain>
    </source>
</reference>
<dbReference type="InterPro" id="IPR043472">
    <property type="entry name" value="Macro_dom-like"/>
</dbReference>
<evidence type="ECO:0000259" key="2">
    <source>
        <dbReference type="PROSITE" id="PS51154"/>
    </source>
</evidence>
<dbReference type="Pfam" id="PF01661">
    <property type="entry name" value="Macro"/>
    <property type="match status" value="1"/>
</dbReference>
<dbReference type="Proteomes" id="UP000564704">
    <property type="component" value="Unassembled WGS sequence"/>
</dbReference>
<dbReference type="PROSITE" id="PS51154">
    <property type="entry name" value="MACRO"/>
    <property type="match status" value="1"/>
</dbReference>
<dbReference type="GO" id="GO:0140291">
    <property type="term" value="P:peptidyl-glutamate ADP-deribosylation"/>
    <property type="evidence" value="ECO:0007669"/>
    <property type="project" value="TreeGrafter"/>
</dbReference>
<accession>A0A844CP92</accession>
<evidence type="ECO:0000313" key="3">
    <source>
        <dbReference type="EMBL" id="MRU16657.1"/>
    </source>
</evidence>
<protein>
    <submittedName>
        <fullName evidence="3">Phosphatase</fullName>
    </submittedName>
</protein>
<dbReference type="AlphaFoldDB" id="A0A844CP92"/>
<organism evidence="3 4">
    <name type="scientific">Roseovarius bejariae</name>
    <dbReference type="NCBI Taxonomy" id="2576383"/>
    <lineage>
        <taxon>Bacteria</taxon>
        <taxon>Pseudomonadati</taxon>
        <taxon>Pseudomonadota</taxon>
        <taxon>Alphaproteobacteria</taxon>
        <taxon>Rhodobacterales</taxon>
        <taxon>Roseobacteraceae</taxon>
        <taxon>Roseovarius</taxon>
    </lineage>
</organism>
<comment type="caution">
    <text evidence="3">The sequence shown here is derived from an EMBL/GenBank/DDBJ whole genome shotgun (WGS) entry which is preliminary data.</text>
</comment>